<name>A0ACB8UU95_9EURO</name>
<proteinExistence type="predicted"/>
<gene>
    <name evidence="1" type="ORF">LOY88_004376</name>
</gene>
<accession>A0ACB8UU95</accession>
<dbReference type="EMBL" id="JALBCA010000065">
    <property type="protein sequence ID" value="KAI2384953.1"/>
    <property type="molecule type" value="Genomic_DNA"/>
</dbReference>
<sequence length="286" mass="32012">MVPHVLLHTTTSSVVAWNGNYSDITDADLECLLEQCRHSVACLESEFSTRNIRTYSVSTRKVDGYFELLRQFALQIDLLGRLDHKTEENVHIAVGILGMVKTDRKTRVYQEFIFDILRLHGPELFLLCVGRLGKHRLANLNDTDRLGLLSQLREKGQAVKVVGLTSLIIEHNVPSFDSPQLAHLAHLYRKRTWDEGPGNRESGLTKDAPDLPQGSPQPVQLSGYTTSAFLPLDETGAEVILKAAKEDAGALKITLPAPHESLPFMLIPHQICANIMRKYTDQRNTP</sequence>
<evidence type="ECO:0000313" key="1">
    <source>
        <dbReference type="EMBL" id="KAI2384953.1"/>
    </source>
</evidence>
<reference evidence="1" key="1">
    <citation type="journal article" date="2022" name="bioRxiv">
        <title>Population genetic analysis of Ophidiomyces ophidiicola, the causative agent of snake fungal disease, indicates recent introductions to the USA.</title>
        <authorList>
            <person name="Ladner J.T."/>
            <person name="Palmer J.M."/>
            <person name="Ettinger C.L."/>
            <person name="Stajich J.E."/>
            <person name="Farrell T.M."/>
            <person name="Glorioso B.M."/>
            <person name="Lawson B."/>
            <person name="Price S.J."/>
            <person name="Stengle A.G."/>
            <person name="Grear D.A."/>
            <person name="Lorch J.M."/>
        </authorList>
    </citation>
    <scope>NUCLEOTIDE SEQUENCE</scope>
    <source>
        <strain evidence="1">NWHC 24266-5</strain>
    </source>
</reference>
<comment type="caution">
    <text evidence="1">The sequence shown here is derived from an EMBL/GenBank/DDBJ whole genome shotgun (WGS) entry which is preliminary data.</text>
</comment>
<protein>
    <submittedName>
        <fullName evidence="1">Uncharacterized protein</fullName>
    </submittedName>
</protein>
<organism evidence="1">
    <name type="scientific">Ophidiomyces ophidiicola</name>
    <dbReference type="NCBI Taxonomy" id="1387563"/>
    <lineage>
        <taxon>Eukaryota</taxon>
        <taxon>Fungi</taxon>
        <taxon>Dikarya</taxon>
        <taxon>Ascomycota</taxon>
        <taxon>Pezizomycotina</taxon>
        <taxon>Eurotiomycetes</taxon>
        <taxon>Eurotiomycetidae</taxon>
        <taxon>Onygenales</taxon>
        <taxon>Onygenaceae</taxon>
        <taxon>Ophidiomyces</taxon>
    </lineage>
</organism>